<evidence type="ECO:0000256" key="1">
    <source>
        <dbReference type="SAM" id="MobiDB-lite"/>
    </source>
</evidence>
<sequence length="1206" mass="133417">MTWGVVRMVGSQQNFGCLAVYEDSAGIQLKIQLGIELAIFANCSEISSFLLILGGSTKISSLIAGPTQRTLNTLANGEPGNLTPSAELPPLVDNFFSQVMRPFLKGTTNHSVVIDITALTVAQKPLFLSDLQTFFNGNKHLWAGTDQICCKYNRLLPYQYGHQDGRLAQLHADMTNNFSQFDAIVDCGYVTGSSGLYAGSGYAVLVLSPPNSTHSSVKLSHSLNWSYQPLDYSSDTGTLSSDFDHVSIFVTWAAMPPFCRYCHSDKHALINCDLLKKATMCCLCNAGGHIAKSCPCKNESSVTSQKRRKILVVQETPQPSTPSSSIVVPPLPSSSSTNVPTTTGRVKCIQGSLERSVTRSQASLVVPNALNNPNPIKEHKLPLPLQPNTNISPTHTASTISDYLSLASSLPFFSCKLNIGTINCCGLAKTADISSCNQFIRYLLTRSLDLLALQETHATSTLQDTFHSQFQAKTSFWSVHCGLISFSSDIILSNSFTSPCGCIISSTVSHLSMFLPIDKTNSPSCPLSALNFHPYFLSSPCHTVILRDFNYTYSPASPRVRQAPHNWLKYINEFFTDGITPPGQISNSTFHRGLSQSCIDYLFVSSDMASSIHFDHSRTTYVQPAWSDHFLLSAQLRLSPATHASSLVNAVGKGLWRSHPWLANNCLFCTRLTQSLHSCVHNFAPGLSHATKWEALKATTAKVARTFKDLLHRKHAGITKKLVTDPSLLPVLSPQLLVVEHQLSQLQQYHVENLALRSGLWWRELRESSPGYLKQSIASRASRKLIPPLWNPATSSICTSQEEMLETTTQFYSDLYSPDDVDQAAIDNLLNVLPTHLHIFSSTAESLVAPIMYNDLLDAFSRSPQKSSPGMDSLPYELIWLVVILRLKSTIMLSLCLIFLPLGYTRCSTVLNSLILSRLWHVLRVVSTPKSFFKSVQSIISQFINFRIFPWISFATACLPRSQGGLGLLNPELQQGALQLRWLGPILSTSSLQIWSRWPFSRSIILPCLLSFLQHHLQHHSNGYGHDPKDLDHWLLFLFPRRCPLILLTGQSSLSLLLHALEQLPHTFVGVIATTATCLEIPISYIITPTPPATLPQSIADLPISVAYTYDLHHFHCLRPKHRQECIVYPTLSHNVQALVSDPDTTMSSFFTHAFTAPSSGTFISPSPTAIFDHTFINVHPFLLSLGLVPRSSDPSRLKLTMKMYC</sequence>
<name>A0A167NYN4_PHYB8</name>
<accession>A0A167NYN4</accession>
<dbReference type="InParanoid" id="A0A167NYN4"/>
<feature type="compositionally biased region" description="Low complexity" evidence="1">
    <location>
        <begin position="316"/>
        <end position="340"/>
    </location>
</feature>
<keyword evidence="3" id="KW-1185">Reference proteome</keyword>
<gene>
    <name evidence="2" type="ORF">PHYBLDRAFT_165386</name>
</gene>
<dbReference type="EMBL" id="KV440975">
    <property type="protein sequence ID" value="OAD76888.1"/>
    <property type="molecule type" value="Genomic_DNA"/>
</dbReference>
<dbReference type="AlphaFoldDB" id="A0A167NYN4"/>
<dbReference type="OrthoDB" id="2288491at2759"/>
<dbReference type="GeneID" id="28996130"/>
<evidence type="ECO:0000313" key="3">
    <source>
        <dbReference type="Proteomes" id="UP000077315"/>
    </source>
</evidence>
<evidence type="ECO:0008006" key="4">
    <source>
        <dbReference type="Google" id="ProtNLM"/>
    </source>
</evidence>
<reference evidence="3" key="1">
    <citation type="submission" date="2015-06" db="EMBL/GenBank/DDBJ databases">
        <title>Expansion of signal transduction pathways in fungi by whole-genome duplication.</title>
        <authorList>
            <consortium name="DOE Joint Genome Institute"/>
            <person name="Corrochano L.M."/>
            <person name="Kuo A."/>
            <person name="Marcet-Houben M."/>
            <person name="Polaino S."/>
            <person name="Salamov A."/>
            <person name="Villalobos J.M."/>
            <person name="Alvarez M.I."/>
            <person name="Avalos J."/>
            <person name="Benito E.P."/>
            <person name="Benoit I."/>
            <person name="Burger G."/>
            <person name="Camino L.P."/>
            <person name="Canovas D."/>
            <person name="Cerda-Olmedo E."/>
            <person name="Cheng J.-F."/>
            <person name="Dominguez A."/>
            <person name="Elias M."/>
            <person name="Eslava A.P."/>
            <person name="Glaser F."/>
            <person name="Grimwood J."/>
            <person name="Gutierrez G."/>
            <person name="Heitman J."/>
            <person name="Henrissat B."/>
            <person name="Iturriaga E.A."/>
            <person name="Lang B.F."/>
            <person name="Lavin J.L."/>
            <person name="Lee S."/>
            <person name="Li W."/>
            <person name="Lindquist E."/>
            <person name="Lopez-Garcia S."/>
            <person name="Luque E.M."/>
            <person name="Marcos A.T."/>
            <person name="Martin J."/>
            <person name="McCluskey K."/>
            <person name="Medina H.R."/>
            <person name="Miralles-Duran A."/>
            <person name="Miyazaki A."/>
            <person name="Munoz-Torres E."/>
            <person name="Oguiza J.A."/>
            <person name="Ohm R."/>
            <person name="Olmedo M."/>
            <person name="Orejas M."/>
            <person name="Ortiz-Castellanos L."/>
            <person name="Pisabarro A.G."/>
            <person name="Rodriguez-Romero J."/>
            <person name="Ruiz-Herrera J."/>
            <person name="Ruiz-Vazquez R."/>
            <person name="Sanz C."/>
            <person name="Schackwitz W."/>
            <person name="Schmutz J."/>
            <person name="Shahriari M."/>
            <person name="Shelest E."/>
            <person name="Silva-Franco F."/>
            <person name="Soanes D."/>
            <person name="Syed K."/>
            <person name="Tagua V.G."/>
            <person name="Talbot N.J."/>
            <person name="Thon M."/>
            <person name="De vries R.P."/>
            <person name="Wiebenga A."/>
            <person name="Yadav J.S."/>
            <person name="Braun E.L."/>
            <person name="Baker S."/>
            <person name="Garre V."/>
            <person name="Horwitz B."/>
            <person name="Torres-Martinez S."/>
            <person name="Idnurm A."/>
            <person name="Herrera-Estrella A."/>
            <person name="Gabaldon T."/>
            <person name="Grigoriev I.V."/>
        </authorList>
    </citation>
    <scope>NUCLEOTIDE SEQUENCE [LARGE SCALE GENOMIC DNA]</scope>
    <source>
        <strain evidence="3">NRRL 1555(-)</strain>
    </source>
</reference>
<organism evidence="2 3">
    <name type="scientific">Phycomyces blakesleeanus (strain ATCC 8743b / DSM 1359 / FGSC 10004 / NBRC 33097 / NRRL 1555)</name>
    <dbReference type="NCBI Taxonomy" id="763407"/>
    <lineage>
        <taxon>Eukaryota</taxon>
        <taxon>Fungi</taxon>
        <taxon>Fungi incertae sedis</taxon>
        <taxon>Mucoromycota</taxon>
        <taxon>Mucoromycotina</taxon>
        <taxon>Mucoromycetes</taxon>
        <taxon>Mucorales</taxon>
        <taxon>Phycomycetaceae</taxon>
        <taxon>Phycomyces</taxon>
    </lineage>
</organism>
<feature type="region of interest" description="Disordered" evidence="1">
    <location>
        <begin position="315"/>
        <end position="340"/>
    </location>
</feature>
<dbReference type="RefSeq" id="XP_018294928.1">
    <property type="nucleotide sequence ID" value="XM_018435224.1"/>
</dbReference>
<dbReference type="Proteomes" id="UP000077315">
    <property type="component" value="Unassembled WGS sequence"/>
</dbReference>
<proteinExistence type="predicted"/>
<dbReference type="SUPFAM" id="SSF56219">
    <property type="entry name" value="DNase I-like"/>
    <property type="match status" value="1"/>
</dbReference>
<dbReference type="Gene3D" id="3.60.10.10">
    <property type="entry name" value="Endonuclease/exonuclease/phosphatase"/>
    <property type="match status" value="1"/>
</dbReference>
<protein>
    <recommendedName>
        <fullName evidence="4">CCHC-type zinc finger transcription factor</fullName>
    </recommendedName>
</protein>
<dbReference type="InterPro" id="IPR036691">
    <property type="entry name" value="Endo/exonu/phosph_ase_sf"/>
</dbReference>
<dbReference type="VEuPathDB" id="FungiDB:PHYBLDRAFT_165386"/>
<evidence type="ECO:0000313" key="2">
    <source>
        <dbReference type="EMBL" id="OAD76888.1"/>
    </source>
</evidence>